<name>A0A3N6M783_NATCH</name>
<accession>A0A3N6M783</accession>
<dbReference type="EMBL" id="REFZ01000009">
    <property type="protein sequence ID" value="RQG99478.1"/>
    <property type="molecule type" value="Genomic_DNA"/>
</dbReference>
<protein>
    <submittedName>
        <fullName evidence="2">Uncharacterized protein</fullName>
    </submittedName>
</protein>
<proteinExistence type="predicted"/>
<gene>
    <name evidence="2" type="ORF">EA472_14755</name>
</gene>
<sequence>MLSASSDREVPPSVAAIAHRYRRLERLLSIALATVAVVAAVAVIVSAPFLAAVAFVVLLLGFLRIPCFEVSGTLELETNADPEAVLADFEGDTPPVLAFQ</sequence>
<evidence type="ECO:0000313" key="2">
    <source>
        <dbReference type="EMBL" id="RQG99478.1"/>
    </source>
</evidence>
<keyword evidence="1" id="KW-0812">Transmembrane</keyword>
<feature type="transmembrane region" description="Helical" evidence="1">
    <location>
        <begin position="30"/>
        <end position="63"/>
    </location>
</feature>
<evidence type="ECO:0000256" key="1">
    <source>
        <dbReference type="SAM" id="Phobius"/>
    </source>
</evidence>
<keyword evidence="1" id="KW-1133">Transmembrane helix</keyword>
<comment type="caution">
    <text evidence="2">The sequence shown here is derived from an EMBL/GenBank/DDBJ whole genome shotgun (WGS) entry which is preliminary data.</text>
</comment>
<dbReference type="Proteomes" id="UP000281431">
    <property type="component" value="Unassembled WGS sequence"/>
</dbReference>
<reference evidence="2 3" key="1">
    <citation type="submission" date="2018-10" db="EMBL/GenBank/DDBJ databases">
        <title>Natrarchaeobius chitinivorans gen. nov., sp. nov., and Natrarchaeobius haloalkaliphilus sp. nov., alkaliphilic, chitin-utilizing haloarchaea from hypersaline alkaline lakes.</title>
        <authorList>
            <person name="Sorokin D.Y."/>
            <person name="Elcheninov A.G."/>
            <person name="Kostrikina N.A."/>
            <person name="Bale N.J."/>
            <person name="Sinninghe Damste J.S."/>
            <person name="Khijniak T.V."/>
            <person name="Kublanov I.V."/>
            <person name="Toshchakov S.V."/>
        </authorList>
    </citation>
    <scope>NUCLEOTIDE SEQUENCE [LARGE SCALE GENOMIC DNA]</scope>
    <source>
        <strain evidence="2 3">AArcht7</strain>
    </source>
</reference>
<keyword evidence="3" id="KW-1185">Reference proteome</keyword>
<dbReference type="AlphaFoldDB" id="A0A3N6M783"/>
<evidence type="ECO:0000313" key="3">
    <source>
        <dbReference type="Proteomes" id="UP000281431"/>
    </source>
</evidence>
<organism evidence="2 3">
    <name type="scientific">Natrarchaeobius chitinivorans</name>
    <dbReference type="NCBI Taxonomy" id="1679083"/>
    <lineage>
        <taxon>Archaea</taxon>
        <taxon>Methanobacteriati</taxon>
        <taxon>Methanobacteriota</taxon>
        <taxon>Stenosarchaea group</taxon>
        <taxon>Halobacteria</taxon>
        <taxon>Halobacteriales</taxon>
        <taxon>Natrialbaceae</taxon>
        <taxon>Natrarchaeobius</taxon>
    </lineage>
</organism>
<dbReference type="OrthoDB" id="269652at2157"/>
<keyword evidence="1" id="KW-0472">Membrane</keyword>